<dbReference type="RefSeq" id="WP_051624950.1">
    <property type="nucleotide sequence ID" value="NZ_ARYL01000026.1"/>
</dbReference>
<evidence type="ECO:0000256" key="2">
    <source>
        <dbReference type="ARBA" id="ARBA00022801"/>
    </source>
</evidence>
<dbReference type="STRING" id="1280953.HOC_15247"/>
<dbReference type="EMBL" id="ARYL01000026">
    <property type="protein sequence ID" value="KDA01527.1"/>
    <property type="molecule type" value="Genomic_DNA"/>
</dbReference>
<name>A0A059G3U7_9PROT</name>
<dbReference type="PRINTS" id="PR00878">
    <property type="entry name" value="CHOLNESTRASE"/>
</dbReference>
<feature type="chain" id="PRO_5005102282" description="Carboxylic ester hydrolase" evidence="4">
    <location>
        <begin position="21"/>
        <end position="507"/>
    </location>
</feature>
<dbReference type="Gene3D" id="3.40.50.1820">
    <property type="entry name" value="alpha/beta hydrolase"/>
    <property type="match status" value="1"/>
</dbReference>
<gene>
    <name evidence="6" type="ORF">HOC_15247</name>
</gene>
<evidence type="ECO:0000313" key="6">
    <source>
        <dbReference type="EMBL" id="KDA01527.1"/>
    </source>
</evidence>
<keyword evidence="4" id="KW-0732">Signal</keyword>
<feature type="domain" description="Carboxylesterase type B" evidence="5">
    <location>
        <begin position="24"/>
        <end position="493"/>
    </location>
</feature>
<keyword evidence="2 4" id="KW-0378">Hydrolase</keyword>
<keyword evidence="7" id="KW-1185">Reference proteome</keyword>
<evidence type="ECO:0000313" key="7">
    <source>
        <dbReference type="Proteomes" id="UP000024942"/>
    </source>
</evidence>
<sequence>MKRFASLAAILFACLSTAHADSDAPTAMTKTGMVMGKSDAGMSAFLGIPYGASPAGERRWTAPQKPQGWEGVRQAQAFGPACPQPVSQAVLLNEDNDQSEDCLSLNVWTPDTDAEDLPVMVWIHGGAFYLGAGGAPIYDGSALAREDVVVVTLNYRLGMLGFFGHPGLADEQANAPRANYGFLDQVAALEWVRDNIEGFGGDPDNVTIFGESAGGVSVLLHLYSPLSEGLFDKAIIQSSGGWRPLSGAADLDSDGAALAEAVEASTLTELRDVPLPDLLSAQAGSGTEWWPVVEKNSVPMQVPAAIRKRKIADVPLMIGTNNWEASLSRARKTDPGSIISIVPEDMRDEAREAYKADHLSDQQFADALYTDAGFAAPARWIARLTSKGKPAYLYRFEQVRESLRGNVPGAAHGVDVVYVFGSAGTLASAAEFGEADTKMSDIMIDCWTGFAKAGEPACGTEWPAYKRGTDKLMIFDNGMASFEKDKQTEQLNFQEKLALRLARSSRR</sequence>
<dbReference type="GO" id="GO:0004104">
    <property type="term" value="F:cholinesterase activity"/>
    <property type="evidence" value="ECO:0007669"/>
    <property type="project" value="InterPro"/>
</dbReference>
<feature type="active site" description="Acyl-ester intermediate" evidence="3">
    <location>
        <position position="212"/>
    </location>
</feature>
<organism evidence="6 7">
    <name type="scientific">Hyphomonas oceanitis SCH89</name>
    <dbReference type="NCBI Taxonomy" id="1280953"/>
    <lineage>
        <taxon>Bacteria</taxon>
        <taxon>Pseudomonadati</taxon>
        <taxon>Pseudomonadota</taxon>
        <taxon>Alphaproteobacteria</taxon>
        <taxon>Hyphomonadales</taxon>
        <taxon>Hyphomonadaceae</taxon>
        <taxon>Hyphomonas</taxon>
    </lineage>
</organism>
<proteinExistence type="inferred from homology"/>
<dbReference type="eggNOG" id="COG2272">
    <property type="taxonomic scope" value="Bacteria"/>
</dbReference>
<feature type="signal peptide" evidence="4">
    <location>
        <begin position="1"/>
        <end position="20"/>
    </location>
</feature>
<dbReference type="InterPro" id="IPR019826">
    <property type="entry name" value="Carboxylesterase_B_AS"/>
</dbReference>
<dbReference type="InterPro" id="IPR050309">
    <property type="entry name" value="Type-B_Carboxylest/Lipase"/>
</dbReference>
<protein>
    <recommendedName>
        <fullName evidence="4">Carboxylic ester hydrolase</fullName>
        <ecNumber evidence="4">3.1.1.-</ecNumber>
    </recommendedName>
</protein>
<evidence type="ECO:0000256" key="4">
    <source>
        <dbReference type="RuleBase" id="RU361235"/>
    </source>
</evidence>
<dbReference type="Proteomes" id="UP000024942">
    <property type="component" value="Unassembled WGS sequence"/>
</dbReference>
<dbReference type="InterPro" id="IPR002018">
    <property type="entry name" value="CarbesteraseB"/>
</dbReference>
<evidence type="ECO:0000259" key="5">
    <source>
        <dbReference type="Pfam" id="PF00135"/>
    </source>
</evidence>
<dbReference type="PROSITE" id="PS00122">
    <property type="entry name" value="CARBOXYLESTERASE_B_1"/>
    <property type="match status" value="1"/>
</dbReference>
<dbReference type="SUPFAM" id="SSF53474">
    <property type="entry name" value="alpha/beta-Hydrolases"/>
    <property type="match status" value="1"/>
</dbReference>
<dbReference type="EC" id="3.1.1.-" evidence="4"/>
<evidence type="ECO:0000256" key="3">
    <source>
        <dbReference type="PIRSR" id="PIRSR600997-1"/>
    </source>
</evidence>
<reference evidence="6 7" key="1">
    <citation type="journal article" date="2014" name="Antonie Van Leeuwenhoek">
        <title>Hyphomonas beringensis sp. nov. and Hyphomonas chukchiensis sp. nov., isolated from surface seawater of the Bering Sea and Chukchi Sea.</title>
        <authorList>
            <person name="Li C."/>
            <person name="Lai Q."/>
            <person name="Li G."/>
            <person name="Dong C."/>
            <person name="Wang J."/>
            <person name="Liao Y."/>
            <person name="Shao Z."/>
        </authorList>
    </citation>
    <scope>NUCLEOTIDE SEQUENCE [LARGE SCALE GENOMIC DNA]</scope>
    <source>
        <strain evidence="6 7">SCH89</strain>
    </source>
</reference>
<comment type="similarity">
    <text evidence="1 4">Belongs to the type-B carboxylesterase/lipase family.</text>
</comment>
<feature type="active site" description="Charge relay system" evidence="3">
    <location>
        <position position="324"/>
    </location>
</feature>
<dbReference type="InterPro" id="IPR029058">
    <property type="entry name" value="AB_hydrolase_fold"/>
</dbReference>
<dbReference type="InterPro" id="IPR000997">
    <property type="entry name" value="Cholinesterase"/>
</dbReference>
<dbReference type="ESTHER" id="9rhob-a0a059g3u7">
    <property type="family name" value="Carb_B_Bacteria"/>
</dbReference>
<feature type="active site" description="Charge relay system" evidence="3">
    <location>
        <position position="412"/>
    </location>
</feature>
<dbReference type="Pfam" id="PF00135">
    <property type="entry name" value="COesterase"/>
    <property type="match status" value="1"/>
</dbReference>
<dbReference type="AlphaFoldDB" id="A0A059G3U7"/>
<dbReference type="PATRIC" id="fig|1280953.3.peg.3062"/>
<accession>A0A059G3U7</accession>
<dbReference type="PANTHER" id="PTHR11559">
    <property type="entry name" value="CARBOXYLESTERASE"/>
    <property type="match status" value="1"/>
</dbReference>
<evidence type="ECO:0000256" key="1">
    <source>
        <dbReference type="ARBA" id="ARBA00005964"/>
    </source>
</evidence>
<comment type="caution">
    <text evidence="6">The sequence shown here is derived from an EMBL/GenBank/DDBJ whole genome shotgun (WGS) entry which is preliminary data.</text>
</comment>
<dbReference type="OrthoDB" id="9775851at2"/>